<dbReference type="InterPro" id="IPR052798">
    <property type="entry name" value="Giardia_VSA"/>
</dbReference>
<keyword evidence="2" id="KW-0472">Membrane</keyword>
<dbReference type="Gene3D" id="2.10.220.10">
    <property type="entry name" value="Hormone Receptor, Insulin-like Growth Factor Receptor 1, Chain A, domain 2"/>
    <property type="match status" value="1"/>
</dbReference>
<comment type="caution">
    <text evidence="3">The sequence shown here is derived from an EMBL/GenBank/DDBJ whole genome shotgun (WGS) entry which is preliminary data.</text>
</comment>
<name>A0ABR2H4A4_9EUKA</name>
<feature type="transmembrane region" description="Helical" evidence="2">
    <location>
        <begin position="835"/>
        <end position="859"/>
    </location>
</feature>
<accession>A0ABR2H4A4</accession>
<gene>
    <name evidence="3" type="ORF">M9Y10_027902</name>
</gene>
<dbReference type="PANTHER" id="PTHR23275">
    <property type="entry name" value="CABRIOLET.-RELATED"/>
    <property type="match status" value="1"/>
</dbReference>
<evidence type="ECO:0000313" key="4">
    <source>
        <dbReference type="Proteomes" id="UP001470230"/>
    </source>
</evidence>
<keyword evidence="2" id="KW-1133">Transmembrane helix</keyword>
<evidence type="ECO:0000256" key="1">
    <source>
        <dbReference type="SAM" id="MobiDB-lite"/>
    </source>
</evidence>
<evidence type="ECO:0000256" key="2">
    <source>
        <dbReference type="SAM" id="Phobius"/>
    </source>
</evidence>
<evidence type="ECO:0000313" key="3">
    <source>
        <dbReference type="EMBL" id="KAK8841064.1"/>
    </source>
</evidence>
<keyword evidence="2" id="KW-0812">Transmembrane</keyword>
<feature type="region of interest" description="Disordered" evidence="1">
    <location>
        <begin position="1"/>
        <end position="94"/>
    </location>
</feature>
<keyword evidence="4" id="KW-1185">Reference proteome</keyword>
<dbReference type="PANTHER" id="PTHR23275:SF100">
    <property type="entry name" value="EGF-LIKE DOMAIN-CONTAINING PROTEIN"/>
    <property type="match status" value="1"/>
</dbReference>
<protein>
    <submittedName>
        <fullName evidence="3">Uncharacterized protein</fullName>
    </submittedName>
</protein>
<dbReference type="InterPro" id="IPR009030">
    <property type="entry name" value="Growth_fac_rcpt_cys_sf"/>
</dbReference>
<proteinExistence type="predicted"/>
<sequence>EPSQGEPSQGEPSQGEPSQGEPSQGEPSQGEPSQGEPSQGEPSQGEPSQGEPSQGEPSQGEPSQGEPSQGEPSQGEPSQGEPSQEVPSQEVPSQKISVSINGNAIAGSTLEAVVTPESAKDAVDYQWYSGGVPIAGANKPTYQVRDGDRGKSIYVVVTVKPGNTEFTGNANSSPTSTIPLPEKPDDNGCEYNVLNCKKCKGDDRTYCEECNEGYGLRGGYCSLCGDDLYVSSTKPCLYDCSAIRNCYEFDSQDIYSGSCTIENGQFYCLNCASGYYESEDHRSCIKYDERPFSCSEYYDGCLECNEDHECIKCDTDSHWVLNNDSHSCYCESKKYQSYDGKCLEIVDCDEGSNCNKCLGPNKICVECNDKFGLENGKCTECEEDLFSSIYSPCYKTNCPDANCAKCRIYDDGDYYCVKCKEGFNEVDDKCINATLIDCPGIFGCSKCHAGDTSRCAKCNETIFFKNSRVFPGTCVCDVDHELSDGKCVRPKGPYVPPRVNKSEMTELTVDSFDKRENTDGTYNLTLAKGDAIESGKTVYFNFDPEASSVTIPPQFGGNVYYFELKDREKPFTVQLPENTVADIECKGATINVPSENKININGAGEVKLNSIGDENSVKVNNVKIQPDTNYLVMESDDANITMLELDVSGVQSCTGQRSVGDKIFQTICRLAKVEADSSFKAYNLKFENIKVGLRSLISMDTDSVIIDDAPIDLYHLSNKYGNQNPPLQFIGTKPPGKPRGINILPLNEGEQVPSLSEDENFTVASFNINENIDNASRTACEEMKKDFKGGEGFSNNENSLYCVLDEDDKKTYTLVATKTVNDNKGKDKDGLSGGAIAGIVIACVVVVAAIIALLVYFLVIKKRNQSTTSTQGDSSIAI</sequence>
<dbReference type="Gene3D" id="2.60.40.2700">
    <property type="match status" value="1"/>
</dbReference>
<reference evidence="3 4" key="1">
    <citation type="submission" date="2024-04" db="EMBL/GenBank/DDBJ databases">
        <title>Tritrichomonas musculus Genome.</title>
        <authorList>
            <person name="Alves-Ferreira E."/>
            <person name="Grigg M."/>
            <person name="Lorenzi H."/>
            <person name="Galac M."/>
        </authorList>
    </citation>
    <scope>NUCLEOTIDE SEQUENCE [LARGE SCALE GENOMIC DNA]</scope>
    <source>
        <strain evidence="3 4">EAF2021</strain>
    </source>
</reference>
<dbReference type="SUPFAM" id="SSF57184">
    <property type="entry name" value="Growth factor receptor domain"/>
    <property type="match status" value="1"/>
</dbReference>
<dbReference type="Proteomes" id="UP001470230">
    <property type="component" value="Unassembled WGS sequence"/>
</dbReference>
<feature type="non-terminal residue" evidence="3">
    <location>
        <position position="1"/>
    </location>
</feature>
<dbReference type="EMBL" id="JAPFFF010000043">
    <property type="protein sequence ID" value="KAK8841064.1"/>
    <property type="molecule type" value="Genomic_DNA"/>
</dbReference>
<organism evidence="3 4">
    <name type="scientific">Tritrichomonas musculus</name>
    <dbReference type="NCBI Taxonomy" id="1915356"/>
    <lineage>
        <taxon>Eukaryota</taxon>
        <taxon>Metamonada</taxon>
        <taxon>Parabasalia</taxon>
        <taxon>Tritrichomonadida</taxon>
        <taxon>Tritrichomonadidae</taxon>
        <taxon>Tritrichomonas</taxon>
    </lineage>
</organism>